<dbReference type="EMBL" id="CP031037">
    <property type="protein sequence ID" value="QDZ20858.1"/>
    <property type="molecule type" value="Genomic_DNA"/>
</dbReference>
<evidence type="ECO:0000256" key="3">
    <source>
        <dbReference type="ARBA" id="ARBA00022676"/>
    </source>
</evidence>
<keyword evidence="9" id="KW-0472">Membrane</keyword>
<gene>
    <name evidence="12" type="ORF">A3770_04p33760</name>
</gene>
<feature type="compositionally biased region" description="Basic residues" evidence="11">
    <location>
        <begin position="129"/>
        <end position="140"/>
    </location>
</feature>
<accession>A0A5B8MJS1</accession>
<dbReference type="InterPro" id="IPR001675">
    <property type="entry name" value="Glyco_trans_29"/>
</dbReference>
<evidence type="ECO:0000256" key="9">
    <source>
        <dbReference type="ARBA" id="ARBA00023136"/>
    </source>
</evidence>
<keyword evidence="13" id="KW-1185">Reference proteome</keyword>
<evidence type="ECO:0000313" key="13">
    <source>
        <dbReference type="Proteomes" id="UP000316726"/>
    </source>
</evidence>
<keyword evidence="8" id="KW-0333">Golgi apparatus</keyword>
<comment type="similarity">
    <text evidence="2">Belongs to the glycosyltransferase 29 family.</text>
</comment>
<evidence type="ECO:0000256" key="4">
    <source>
        <dbReference type="ARBA" id="ARBA00022679"/>
    </source>
</evidence>
<keyword evidence="5" id="KW-0812">Transmembrane</keyword>
<evidence type="ECO:0000313" key="12">
    <source>
        <dbReference type="EMBL" id="QDZ20858.1"/>
    </source>
</evidence>
<keyword evidence="10" id="KW-0325">Glycoprotein</keyword>
<feature type="region of interest" description="Disordered" evidence="11">
    <location>
        <begin position="505"/>
        <end position="566"/>
    </location>
</feature>
<reference evidence="12 13" key="1">
    <citation type="submission" date="2018-07" db="EMBL/GenBank/DDBJ databases">
        <title>The complete nuclear genome of the prasinophyte Chloropicon primus (CCMP1205).</title>
        <authorList>
            <person name="Pombert J.-F."/>
            <person name="Otis C."/>
            <person name="Turmel M."/>
            <person name="Lemieux C."/>
        </authorList>
    </citation>
    <scope>NUCLEOTIDE SEQUENCE [LARGE SCALE GENOMIC DNA]</scope>
    <source>
        <strain evidence="12 13">CCMP1205</strain>
    </source>
</reference>
<keyword evidence="3 12" id="KW-0328">Glycosyltransferase</keyword>
<dbReference type="PANTHER" id="PTHR11987">
    <property type="entry name" value="ALPHA-2,8-SIALYLTRANSFERASE"/>
    <property type="match status" value="1"/>
</dbReference>
<dbReference type="Pfam" id="PF00777">
    <property type="entry name" value="Glyco_transf_29"/>
    <property type="match status" value="1"/>
</dbReference>
<evidence type="ECO:0000256" key="8">
    <source>
        <dbReference type="ARBA" id="ARBA00023034"/>
    </source>
</evidence>
<feature type="region of interest" description="Disordered" evidence="11">
    <location>
        <begin position="120"/>
        <end position="144"/>
    </location>
</feature>
<dbReference type="InterPro" id="IPR038578">
    <property type="entry name" value="GT29-like_sf"/>
</dbReference>
<proteinExistence type="inferred from homology"/>
<evidence type="ECO:0000256" key="10">
    <source>
        <dbReference type="ARBA" id="ARBA00023180"/>
    </source>
</evidence>
<organism evidence="12 13">
    <name type="scientific">Chloropicon primus</name>
    <dbReference type="NCBI Taxonomy" id="1764295"/>
    <lineage>
        <taxon>Eukaryota</taxon>
        <taxon>Viridiplantae</taxon>
        <taxon>Chlorophyta</taxon>
        <taxon>Chloropicophyceae</taxon>
        <taxon>Chloropicales</taxon>
        <taxon>Chloropicaceae</taxon>
        <taxon>Chloropicon</taxon>
    </lineage>
</organism>
<dbReference type="PANTHER" id="PTHR11987:SF36">
    <property type="entry name" value="SIA-ALPHA-2,3-GAL-BETA-1,4-GLCNAC-R:ALPHA 2,8-SIALYLTRANSFERASE"/>
    <property type="match status" value="1"/>
</dbReference>
<dbReference type="AlphaFoldDB" id="A0A5B8MJS1"/>
<dbReference type="Gene3D" id="3.90.1480.20">
    <property type="entry name" value="Glycosyl transferase family 29"/>
    <property type="match status" value="1"/>
</dbReference>
<feature type="compositionally biased region" description="Acidic residues" evidence="11">
    <location>
        <begin position="539"/>
        <end position="558"/>
    </location>
</feature>
<dbReference type="GO" id="GO:0000139">
    <property type="term" value="C:Golgi membrane"/>
    <property type="evidence" value="ECO:0007669"/>
    <property type="project" value="UniProtKB-SubCell"/>
</dbReference>
<evidence type="ECO:0000256" key="5">
    <source>
        <dbReference type="ARBA" id="ARBA00022692"/>
    </source>
</evidence>
<protein>
    <submittedName>
        <fullName evidence="12">Sialyltransferase</fullName>
    </submittedName>
</protein>
<dbReference type="GO" id="GO:0008373">
    <property type="term" value="F:sialyltransferase activity"/>
    <property type="evidence" value="ECO:0007669"/>
    <property type="project" value="InterPro"/>
</dbReference>
<evidence type="ECO:0000256" key="7">
    <source>
        <dbReference type="ARBA" id="ARBA00022989"/>
    </source>
</evidence>
<sequence>MGRYSEGDHRSKGSDSGSLTVKVLVVCVVVLVALDGLNRQHELVVESPHIQHIQLPQTRPEGYVPPKTKKKANGGNYNRQHELDGNSETAWGVESGLGAGSFEGTGMVSETEVQIPGGEFTAVPLQPKPGKKKGDKKKKEKPAVDIGSIRPKCSSARCRQRAAQLRAELRRQRREEQTLLLFPIREHCGYNSTKELLTSGPEDVVMSGESWKVGGRLKMPKVIPPPGDTKSNMSLWLENCPTFKSLFVGSVNGELVDSGIIPDKDPLKYHIRHKHDSCAIIGNGGGLLLAPLGEQIDKHDAVFRFNGGPTFGFEESVGKRTTYRLDNSQHFLYHEPGTHEIILQHITSREMFNQMKEEAEIMVNSEGSDLRVHVIDPMFHHYVMNVNRIGAPSNGFFGIVLSHLICNQVTLFGYQKDWRGQNIPYHYYDEIEPILGQWDRDNREKVQLENIIEMINTIAEESEDWNTWKMMSGWSYRKVVYAEERFGSMYADEIPEKYKVYHPTAPGANLPPLDEEGNLIMPPAEGDGEGEGEGGGGGEEGEEGEEAPPPDTPVEEEEVPHNEPPF</sequence>
<evidence type="ECO:0000256" key="6">
    <source>
        <dbReference type="ARBA" id="ARBA00022968"/>
    </source>
</evidence>
<keyword evidence="6" id="KW-0735">Signal-anchor</keyword>
<name>A0A5B8MJS1_9CHLO</name>
<evidence type="ECO:0000256" key="11">
    <source>
        <dbReference type="SAM" id="MobiDB-lite"/>
    </source>
</evidence>
<feature type="region of interest" description="Disordered" evidence="11">
    <location>
        <begin position="52"/>
        <end position="85"/>
    </location>
</feature>
<comment type="subcellular location">
    <subcellularLocation>
        <location evidence="1">Golgi apparatus membrane</location>
        <topology evidence="1">Single-pass type II membrane protein</topology>
    </subcellularLocation>
</comment>
<dbReference type="Proteomes" id="UP000316726">
    <property type="component" value="Chromosome 4"/>
</dbReference>
<keyword evidence="7" id="KW-1133">Transmembrane helix</keyword>
<keyword evidence="4 12" id="KW-0808">Transferase</keyword>
<evidence type="ECO:0000256" key="2">
    <source>
        <dbReference type="ARBA" id="ARBA00006003"/>
    </source>
</evidence>
<dbReference type="InterPro" id="IPR050943">
    <property type="entry name" value="Glycosyltr_29_Sialyltrsf"/>
</dbReference>
<evidence type="ECO:0000256" key="1">
    <source>
        <dbReference type="ARBA" id="ARBA00004323"/>
    </source>
</evidence>
<dbReference type="OrthoDB" id="10264956at2759"/>